<dbReference type="InterPro" id="IPR012340">
    <property type="entry name" value="NA-bd_OB-fold"/>
</dbReference>
<evidence type="ECO:0000256" key="1">
    <source>
        <dbReference type="ARBA" id="ARBA00007452"/>
    </source>
</evidence>
<evidence type="ECO:0000256" key="5">
    <source>
        <dbReference type="ARBA" id="ARBA00023204"/>
    </source>
</evidence>
<dbReference type="SUPFAM" id="SSF50249">
    <property type="entry name" value="Nucleic acid-binding proteins"/>
    <property type="match status" value="1"/>
</dbReference>
<dbReference type="InterPro" id="IPR022572">
    <property type="entry name" value="DNA_rep/recomb_RecO_N"/>
</dbReference>
<dbReference type="PANTHER" id="PTHR33991">
    <property type="entry name" value="DNA REPAIR PROTEIN RECO"/>
    <property type="match status" value="1"/>
</dbReference>
<dbReference type="EMBL" id="JJMM01000011">
    <property type="protein sequence ID" value="KDR95090.1"/>
    <property type="molecule type" value="Genomic_DNA"/>
</dbReference>
<gene>
    <name evidence="7 9" type="primary">recO</name>
    <name evidence="9" type="ORF">CLIT_11c01190</name>
</gene>
<dbReference type="InterPro" id="IPR003717">
    <property type="entry name" value="RecO"/>
</dbReference>
<keyword evidence="4 7" id="KW-0233">DNA recombination</keyword>
<evidence type="ECO:0000313" key="10">
    <source>
        <dbReference type="Proteomes" id="UP000027946"/>
    </source>
</evidence>
<accession>A0A069RFY3</accession>
<dbReference type="GO" id="GO:0043590">
    <property type="term" value="C:bacterial nucleoid"/>
    <property type="evidence" value="ECO:0007669"/>
    <property type="project" value="TreeGrafter"/>
</dbReference>
<dbReference type="InterPro" id="IPR037278">
    <property type="entry name" value="ARFGAP/RecO"/>
</dbReference>
<dbReference type="SUPFAM" id="SSF57863">
    <property type="entry name" value="ArfGap/RecO-like zinc finger"/>
    <property type="match status" value="1"/>
</dbReference>
<dbReference type="PANTHER" id="PTHR33991:SF1">
    <property type="entry name" value="DNA REPAIR PROTEIN RECO"/>
    <property type="match status" value="1"/>
</dbReference>
<reference evidence="9 10" key="1">
    <citation type="submission" date="2014-03" db="EMBL/GenBank/DDBJ databases">
        <title>Genome sequence of Clostridium litorale W6, DSM 5388.</title>
        <authorList>
            <person name="Poehlein A."/>
            <person name="Jagirdar A."/>
            <person name="Khonsari B."/>
            <person name="Chibani C.M."/>
            <person name="Gutierrez Gutierrez D.A."/>
            <person name="Davydova E."/>
            <person name="Alghaithi H.S."/>
            <person name="Nair K.P."/>
            <person name="Dhamotharan K."/>
            <person name="Chandran L."/>
            <person name="G W."/>
            <person name="Daniel R."/>
        </authorList>
    </citation>
    <scope>NUCLEOTIDE SEQUENCE [LARGE SCALE GENOMIC DNA]</scope>
    <source>
        <strain evidence="9 10">W6</strain>
    </source>
</reference>
<name>A0A069RFY3_PEPLI</name>
<protein>
    <recommendedName>
        <fullName evidence="2 7">DNA repair protein RecO</fullName>
    </recommendedName>
    <alternativeName>
        <fullName evidence="6 7">Recombination protein O</fullName>
    </alternativeName>
</protein>
<dbReference type="InterPro" id="IPR042242">
    <property type="entry name" value="RecO_C"/>
</dbReference>
<keyword evidence="3 7" id="KW-0227">DNA damage</keyword>
<evidence type="ECO:0000313" key="9">
    <source>
        <dbReference type="EMBL" id="KDR95090.1"/>
    </source>
</evidence>
<evidence type="ECO:0000259" key="8">
    <source>
        <dbReference type="Pfam" id="PF11967"/>
    </source>
</evidence>
<dbReference type="GO" id="GO:0006310">
    <property type="term" value="P:DNA recombination"/>
    <property type="evidence" value="ECO:0007669"/>
    <property type="project" value="UniProtKB-UniRule"/>
</dbReference>
<dbReference type="NCBIfam" id="TIGR00613">
    <property type="entry name" value="reco"/>
    <property type="match status" value="1"/>
</dbReference>
<organism evidence="9 10">
    <name type="scientific">Peptoclostridium litorale DSM 5388</name>
    <dbReference type="NCBI Taxonomy" id="1121324"/>
    <lineage>
        <taxon>Bacteria</taxon>
        <taxon>Bacillati</taxon>
        <taxon>Bacillota</taxon>
        <taxon>Clostridia</taxon>
        <taxon>Peptostreptococcales</taxon>
        <taxon>Peptoclostridiaceae</taxon>
        <taxon>Peptoclostridium</taxon>
    </lineage>
</organism>
<dbReference type="AlphaFoldDB" id="A0A069RFY3"/>
<feature type="domain" description="DNA replication/recombination mediator RecO N-terminal" evidence="8">
    <location>
        <begin position="1"/>
        <end position="78"/>
    </location>
</feature>
<dbReference type="Pfam" id="PF11967">
    <property type="entry name" value="RecO_N"/>
    <property type="match status" value="1"/>
</dbReference>
<evidence type="ECO:0000256" key="3">
    <source>
        <dbReference type="ARBA" id="ARBA00022763"/>
    </source>
</evidence>
<dbReference type="Gene3D" id="1.20.1440.120">
    <property type="entry name" value="Recombination protein O, C-terminal domain"/>
    <property type="match status" value="1"/>
</dbReference>
<dbReference type="HAMAP" id="MF_00201">
    <property type="entry name" value="RecO"/>
    <property type="match status" value="1"/>
</dbReference>
<keyword evidence="10" id="KW-1185">Reference proteome</keyword>
<comment type="similarity">
    <text evidence="1 7">Belongs to the RecO family.</text>
</comment>
<comment type="function">
    <text evidence="7">Involved in DNA repair and RecF pathway recombination.</text>
</comment>
<dbReference type="Gene3D" id="2.40.50.140">
    <property type="entry name" value="Nucleic acid-binding proteins"/>
    <property type="match status" value="1"/>
</dbReference>
<evidence type="ECO:0000256" key="6">
    <source>
        <dbReference type="ARBA" id="ARBA00033409"/>
    </source>
</evidence>
<sequence>MHIETEAIVLKSVKYSESDSILTLFTRKLGKVTAVAKGARRSKSMLMPCSQVFAYGTYMLYKSSSMYRVNQCDLKENFFGISRDMNLLSHAAYIAKLTRNSIVENQTNNRLFGLLLKTLYCYGYRDYDVEYITRIFELKYLEYLGYRPQMNACVNCQSHDEKTYRISIRLGGVLCSDCLPFDPRAERVDRTTVELMKYIIEDSFERCVKARVSPIILKELKRVLKLYMYENIEGYEEYRQY</sequence>
<evidence type="ECO:0000256" key="2">
    <source>
        <dbReference type="ARBA" id="ARBA00021310"/>
    </source>
</evidence>
<comment type="caution">
    <text evidence="9">The sequence shown here is derived from an EMBL/GenBank/DDBJ whole genome shotgun (WGS) entry which is preliminary data.</text>
</comment>
<dbReference type="GO" id="GO:0006302">
    <property type="term" value="P:double-strand break repair"/>
    <property type="evidence" value="ECO:0007669"/>
    <property type="project" value="TreeGrafter"/>
</dbReference>
<dbReference type="Proteomes" id="UP000027946">
    <property type="component" value="Unassembled WGS sequence"/>
</dbReference>
<dbReference type="Pfam" id="PF02565">
    <property type="entry name" value="RecO_C"/>
    <property type="match status" value="1"/>
</dbReference>
<evidence type="ECO:0000256" key="4">
    <source>
        <dbReference type="ARBA" id="ARBA00023172"/>
    </source>
</evidence>
<dbReference type="eggNOG" id="COG1381">
    <property type="taxonomic scope" value="Bacteria"/>
</dbReference>
<proteinExistence type="inferred from homology"/>
<dbReference type="STRING" id="1121324.CLIT_11c01190"/>
<keyword evidence="5 7" id="KW-0234">DNA repair</keyword>
<evidence type="ECO:0000256" key="7">
    <source>
        <dbReference type="HAMAP-Rule" id="MF_00201"/>
    </source>
</evidence>